<dbReference type="EMBL" id="PPED02000003">
    <property type="protein sequence ID" value="PWN68920.1"/>
    <property type="molecule type" value="Genomic_DNA"/>
</dbReference>
<name>A0A316XDQ9_9FLAO</name>
<comment type="caution">
    <text evidence="4">The sequence shown here is derived from an EMBL/GenBank/DDBJ whole genome shotgun (WGS) entry which is preliminary data.</text>
</comment>
<evidence type="ECO:0000313" key="5">
    <source>
        <dbReference type="Proteomes" id="UP000236594"/>
    </source>
</evidence>
<protein>
    <submittedName>
        <fullName evidence="4">Secretion protein</fullName>
    </submittedName>
</protein>
<evidence type="ECO:0000256" key="1">
    <source>
        <dbReference type="ARBA" id="ARBA00022729"/>
    </source>
</evidence>
<accession>A0A316XDQ9</accession>
<keyword evidence="5" id="KW-1185">Reference proteome</keyword>
<dbReference type="Pfam" id="PF18962">
    <property type="entry name" value="Por_Secre_tail"/>
    <property type="match status" value="1"/>
</dbReference>
<dbReference type="OrthoDB" id="1164513at2"/>
<evidence type="ECO:0000256" key="2">
    <source>
        <dbReference type="SAM" id="SignalP"/>
    </source>
</evidence>
<dbReference type="NCBIfam" id="TIGR04183">
    <property type="entry name" value="Por_Secre_tail"/>
    <property type="match status" value="1"/>
</dbReference>
<organism evidence="4 5">
    <name type="scientific">Chryseobacterium phosphatilyticum</name>
    <dbReference type="NCBI Taxonomy" id="475075"/>
    <lineage>
        <taxon>Bacteria</taxon>
        <taxon>Pseudomonadati</taxon>
        <taxon>Bacteroidota</taxon>
        <taxon>Flavobacteriia</taxon>
        <taxon>Flavobacteriales</taxon>
        <taxon>Weeksellaceae</taxon>
        <taxon>Chryseobacterium group</taxon>
        <taxon>Chryseobacterium</taxon>
    </lineage>
</organism>
<feature type="signal peptide" evidence="2">
    <location>
        <begin position="1"/>
        <end position="21"/>
    </location>
</feature>
<dbReference type="InterPro" id="IPR026444">
    <property type="entry name" value="Secre_tail"/>
</dbReference>
<dbReference type="Proteomes" id="UP000236594">
    <property type="component" value="Unassembled WGS sequence"/>
</dbReference>
<dbReference type="RefSeq" id="WP_109712506.1">
    <property type="nucleotide sequence ID" value="NZ_PPED02000003.1"/>
</dbReference>
<sequence>MKKKYLFFCILSILFSGSMNAQPTITNADIINGTFQFTNVSFNQGAYSPGNAGANVTWDFSNIQGTAAGTKILYGDCSSAVPECSSFPTANKYSVSFDSNGNQNNEKNLFKVNSIQLEMLGVRNIATNYTLTYTDTPIELKFPTTYLQSFNDTSSYTVNGVTTNTSSVITADGYGTVKTPAGTYANVLRVKKESTVNISMSGAPVSTTQITTYAWYKNSREQIAVFGVSNLISPTPSAIPSFFQYTNNSSTLGTQDVVIPWSSIMYPNPSRDGKIWIDTKHDTIKMLYIYDRAGRQVFEQAGNQISMEKGIYLLNLHFLPDDHYILKIETEKGENTNKIQLSR</sequence>
<feature type="domain" description="Secretion system C-terminal sorting" evidence="3">
    <location>
        <begin position="265"/>
        <end position="339"/>
    </location>
</feature>
<proteinExistence type="predicted"/>
<feature type="chain" id="PRO_5016363574" evidence="2">
    <location>
        <begin position="22"/>
        <end position="343"/>
    </location>
</feature>
<dbReference type="AlphaFoldDB" id="A0A316XDQ9"/>
<reference evidence="4 5" key="1">
    <citation type="submission" date="2018-04" db="EMBL/GenBank/DDBJ databases">
        <title>Draft Genome Sequence of Phosphate-Solubilizing Chryseobacterium sp. ISE14 that is a Biocontrol and Plant Growth-Promoting Rhizobacterium Isolated from Cucumber.</title>
        <authorList>
            <person name="Jeong J.-J."/>
            <person name="Sang M.K."/>
            <person name="Choi I.-G."/>
            <person name="Kim K.D."/>
        </authorList>
    </citation>
    <scope>NUCLEOTIDE SEQUENCE [LARGE SCALE GENOMIC DNA]</scope>
    <source>
        <strain evidence="4 5">ISE14</strain>
    </source>
</reference>
<gene>
    <name evidence="4" type="ORF">C1631_012660</name>
</gene>
<keyword evidence="1 2" id="KW-0732">Signal</keyword>
<evidence type="ECO:0000313" key="4">
    <source>
        <dbReference type="EMBL" id="PWN68920.1"/>
    </source>
</evidence>
<evidence type="ECO:0000259" key="3">
    <source>
        <dbReference type="Pfam" id="PF18962"/>
    </source>
</evidence>